<evidence type="ECO:0000256" key="1">
    <source>
        <dbReference type="ARBA" id="ARBA00006484"/>
    </source>
</evidence>
<keyword evidence="4" id="KW-1185">Reference proteome</keyword>
<keyword evidence="3" id="KW-0560">Oxidoreductase</keyword>
<sequence>MDLQLQDKSALVTGSTAGIGFAIAERLAAEGATVVVNGRTQERVDAAMALITDQLADAKLRGIAADVSTAAGVKTLVAQLPDVDILVNNVGIFGAKDFVEISDEDWQNVFDINVMSAIRLTRHYLPGMKARNSGRLIYMSSESGTNIPVEMIHYGLSKTALIALAAGVAKDCAQTGITANSILAGPTWSEGVSTFVGELAEDKGITPEEMEQEFFRSARPTSLLQRFIKPEEIANLVAYTASPLSSATTGAALRVEGGLLITLP</sequence>
<reference evidence="3 4" key="1">
    <citation type="submission" date="2023-09" db="EMBL/GenBank/DDBJ databases">
        <authorList>
            <person name="Rey-Velasco X."/>
        </authorList>
    </citation>
    <scope>NUCLEOTIDE SEQUENCE [LARGE SCALE GENOMIC DNA]</scope>
    <source>
        <strain evidence="3 4">W345</strain>
    </source>
</reference>
<evidence type="ECO:0000313" key="3">
    <source>
        <dbReference type="EMBL" id="MDT0495997.1"/>
    </source>
</evidence>
<dbReference type="EC" id="1.-.-.-" evidence="3"/>
<dbReference type="PRINTS" id="PR00081">
    <property type="entry name" value="GDHRDH"/>
</dbReference>
<dbReference type="InterPro" id="IPR036291">
    <property type="entry name" value="NAD(P)-bd_dom_sf"/>
</dbReference>
<organism evidence="3 4">
    <name type="scientific">Banduia mediterranea</name>
    <dbReference type="NCBI Taxonomy" id="3075609"/>
    <lineage>
        <taxon>Bacteria</taxon>
        <taxon>Pseudomonadati</taxon>
        <taxon>Pseudomonadota</taxon>
        <taxon>Gammaproteobacteria</taxon>
        <taxon>Nevskiales</taxon>
        <taxon>Algiphilaceae</taxon>
        <taxon>Banduia</taxon>
    </lineage>
</organism>
<protein>
    <submittedName>
        <fullName evidence="3">SDR family oxidoreductase</fullName>
        <ecNumber evidence="3">1.-.-.-</ecNumber>
    </submittedName>
</protein>
<dbReference type="SMART" id="SM00822">
    <property type="entry name" value="PKS_KR"/>
    <property type="match status" value="1"/>
</dbReference>
<comment type="caution">
    <text evidence="3">The sequence shown here is derived from an EMBL/GenBank/DDBJ whole genome shotgun (WGS) entry which is preliminary data.</text>
</comment>
<accession>A0ABU2WDP5</accession>
<dbReference type="CDD" id="cd05233">
    <property type="entry name" value="SDR_c"/>
    <property type="match status" value="1"/>
</dbReference>
<dbReference type="InterPro" id="IPR050259">
    <property type="entry name" value="SDR"/>
</dbReference>
<gene>
    <name evidence="3" type="ORF">RM530_01270</name>
</gene>
<feature type="domain" description="Ketoreductase" evidence="2">
    <location>
        <begin position="8"/>
        <end position="191"/>
    </location>
</feature>
<evidence type="ECO:0000259" key="2">
    <source>
        <dbReference type="SMART" id="SM00822"/>
    </source>
</evidence>
<dbReference type="Proteomes" id="UP001254608">
    <property type="component" value="Unassembled WGS sequence"/>
</dbReference>
<dbReference type="Gene3D" id="3.40.50.720">
    <property type="entry name" value="NAD(P)-binding Rossmann-like Domain"/>
    <property type="match status" value="1"/>
</dbReference>
<dbReference type="InterPro" id="IPR057326">
    <property type="entry name" value="KR_dom"/>
</dbReference>
<proteinExistence type="inferred from homology"/>
<dbReference type="InterPro" id="IPR002347">
    <property type="entry name" value="SDR_fam"/>
</dbReference>
<dbReference type="GO" id="GO:0016491">
    <property type="term" value="F:oxidoreductase activity"/>
    <property type="evidence" value="ECO:0007669"/>
    <property type="project" value="UniProtKB-KW"/>
</dbReference>
<dbReference type="PRINTS" id="PR00080">
    <property type="entry name" value="SDRFAMILY"/>
</dbReference>
<comment type="similarity">
    <text evidence="1">Belongs to the short-chain dehydrogenases/reductases (SDR) family.</text>
</comment>
<dbReference type="EMBL" id="JAVRIC010000001">
    <property type="protein sequence ID" value="MDT0495997.1"/>
    <property type="molecule type" value="Genomic_DNA"/>
</dbReference>
<name>A0ABU2WDP5_9GAMM</name>
<evidence type="ECO:0000313" key="4">
    <source>
        <dbReference type="Proteomes" id="UP001254608"/>
    </source>
</evidence>
<dbReference type="SUPFAM" id="SSF51735">
    <property type="entry name" value="NAD(P)-binding Rossmann-fold domains"/>
    <property type="match status" value="1"/>
</dbReference>
<dbReference type="PANTHER" id="PTHR42879">
    <property type="entry name" value="3-OXOACYL-(ACYL-CARRIER-PROTEIN) REDUCTASE"/>
    <property type="match status" value="1"/>
</dbReference>
<dbReference type="Pfam" id="PF13561">
    <property type="entry name" value="adh_short_C2"/>
    <property type="match status" value="1"/>
</dbReference>
<dbReference type="RefSeq" id="WP_311363388.1">
    <property type="nucleotide sequence ID" value="NZ_JAVRIC010000001.1"/>
</dbReference>